<accession>A0AAT9JDE5</accession>
<reference evidence="1" key="1">
    <citation type="journal article" date="2023" name="Microbiome">
        <title>Phages are unrecognized players in the ecology of the oral pathogen Porphyromonas gingivalis.</title>
        <authorList>
            <person name="Matrishin C.B."/>
            <person name="Haase E.M."/>
            <person name="Dewhirst F.E."/>
            <person name="Mark Welch J.L."/>
            <person name="Miranda-Sanchez F."/>
            <person name="Chen T."/>
            <person name="MacFarland D.C."/>
            <person name="Kauffman K.M."/>
        </authorList>
    </citation>
    <scope>NUCLEOTIDE SEQUENCE</scope>
</reference>
<sequence>MATKNLTRIAQQVLRDSLTPSPDAALAHRRLTALRVSILEWMECKTVELFPDSKKVRCKILHSPSAHRTTYRVSLRSAGIWLRCSASSLPGLVERMEDMATRHRALHG</sequence>
<reference evidence="1" key="2">
    <citation type="submission" date="2024-05" db="EMBL/GenBank/DDBJ databases">
        <authorList>
            <person name="Matrishin C.B."/>
            <person name="Kauffman K.M."/>
        </authorList>
    </citation>
    <scope>NUCLEOTIDE SEQUENCE</scope>
</reference>
<protein>
    <submittedName>
        <fullName evidence="1">Uncharacterized protein</fullName>
    </submittedName>
</protein>
<proteinExistence type="predicted"/>
<organism evidence="1">
    <name type="scientific">Porphyromonas phage phage024a_F0570</name>
    <dbReference type="NCBI Taxonomy" id="3154114"/>
    <lineage>
        <taxon>Viruses</taxon>
        <taxon>Duplodnaviria</taxon>
        <taxon>Heunggongvirae</taxon>
        <taxon>Uroviricota</taxon>
        <taxon>Caudoviricetes</taxon>
        <taxon>Nixviridae</taxon>
        <taxon>Schifferlevirus</taxon>
        <taxon>Schifferlevirus pging00Q</taxon>
    </lineage>
</organism>
<name>A0AAT9JDE5_9CAUD</name>
<evidence type="ECO:0000313" key="1">
    <source>
        <dbReference type="EMBL" id="DBA55883.1"/>
    </source>
</evidence>
<dbReference type="EMBL" id="BK068105">
    <property type="protein sequence ID" value="DBA55883.1"/>
    <property type="molecule type" value="Genomic_DNA"/>
</dbReference>